<protein>
    <recommendedName>
        <fullName evidence="3">Glycosyltransferase, GT2 family</fullName>
    </recommendedName>
</protein>
<dbReference type="KEGG" id="poj:PtoMrB4_36440"/>
<dbReference type="Gene3D" id="3.40.50.2000">
    <property type="entry name" value="Glycogen Phosphorylase B"/>
    <property type="match status" value="2"/>
</dbReference>
<dbReference type="Proteomes" id="UP000501237">
    <property type="component" value="Chromosome"/>
</dbReference>
<gene>
    <name evidence="1" type="ORF">PtoMrB4_36440</name>
</gene>
<dbReference type="SUPFAM" id="SSF53756">
    <property type="entry name" value="UDP-Glycosyltransferase/glycogen phosphorylase"/>
    <property type="match status" value="2"/>
</dbReference>
<dbReference type="InterPro" id="IPR029044">
    <property type="entry name" value="Nucleotide-diphossugar_trans"/>
</dbReference>
<sequence>MSQPVRALITQLWPKNIPLLERYLSENEPRTLITFQGCLTPELEAMVQRHGGELVVIDPLLDQAMPSAQAEFDQRQALAFSDTVRQDLRPDLEAAGLEWDGWETTLKDVAARTLPVSFALVDALDRMAATYEVELVAVNEDWMFGSKTLVAWAKARGIPSLHIEHNPTLCYPYTVHDQQNSDLMVVWSEDSRRLYGDAGFDPERLRMLGLPQFDSLFDAREERASARAALCQELGLDTARPIVVLGTTLLAEHSLPPELAIDEQVLRAYLEAVRALGGEAQVIIKGRRPQGRFGPEQVQLLAVQYGLGANDYRYADGAPLPFLLSADVLVAVDSGLQVEAMLVGTPALNLMTETGFFYGPGLVPAQGVDTVGADELADAIRRLLTDDVHRETMRARAKACVEALPRNSTAAIAALMGRMALPEPRRLLASDQLQDWLDSGTPKGPALARILDSLATRQPRPPRLAVVVLDRHGDADAVSATLDSLAANLYPHVVPVLLSTAGLSAPAGVMGLCVSEGEQLQAINAWAAEADVDWLQVVEAGVTFTAGGLLAMVRRLERLEGCRAVYGDEFQRAPSGARGACFKPDFNLDLLLSFPLSLAPRWFFRREVFLAEGGFDPIFVEAPELELLLRLVERDGLQGLEHVDEVLLTAPVPVLQANPYEQVAIERHLEKRGFQARVESPMPRRYHIHYGHPQQPRVSIVVAVRDHLPLLQRCVETLLEHTRYPNYELLLVDCESQDAATLSWLEGVEGLQSEQVKVWRFAGPFNFSAMVNAVAMTVESEYLLLLSHDVEIVQPEWLDELVNQAQRPEVGVVGAKVLDAMNSVEQAGIVLGLHDVAGRAFVGEPFEAPGYLNRLQVTQNYSAVGSACLMVRREAYVAVGGMDEAKLSAFYGDVDLCLRIRASGLLNVWTPHSVVRRDGIDLPILAIEGALPRQAALKAEREEMLQRWLPVLANDPSYNRNLSLAGSGFSFEYGERRVRDPLLPQVLCYPADITGCGHYRVRQPLAALKAAGWAEGMASGVHLSPVELERFQATSIVFQRQIMEPQIEGMREVKALSSVFKVYELDDYLPNLPLKSVHRDTMPKDILRSLRQAVALTDRFVVSTEPLAEALRDLHGDIRVVPNFLPEHWWGNLRSQRRRGRKPRVGWAGGSSHLGDLELITDLVKALKDEVEWVFFGMCPERIRPYIHEFHGGVPIEQYPALLASLDLDLALAPLEPNLFNECKSNLRLLEYGACGFPVICTDAVCYRGDLPVTRVKNRFKDWLDAVRMHLADLDATARQGDALRERVLGEWMLKGENLQRWRSAWLPD</sequence>
<dbReference type="PANTHER" id="PTHR43179:SF7">
    <property type="entry name" value="RHAMNOSYLTRANSFERASE WBBL"/>
    <property type="match status" value="1"/>
</dbReference>
<reference evidence="1 2" key="1">
    <citation type="journal article" date="2020" name="Microbiol. Resour. Announc.">
        <title>Complete genome sequence of Pseudomonas otitidis strain MrB4, isolated from Lake Biwa in Japan.</title>
        <authorList>
            <person name="Miyazaki K."/>
            <person name="Hase E."/>
            <person name="Maruya T."/>
        </authorList>
    </citation>
    <scope>NUCLEOTIDE SEQUENCE [LARGE SCALE GENOMIC DNA]</scope>
    <source>
        <strain evidence="1 2">MrB4</strain>
    </source>
</reference>
<evidence type="ECO:0008006" key="3">
    <source>
        <dbReference type="Google" id="ProtNLM"/>
    </source>
</evidence>
<dbReference type="SUPFAM" id="SSF53448">
    <property type="entry name" value="Nucleotide-diphospho-sugar transferases"/>
    <property type="match status" value="2"/>
</dbReference>
<dbReference type="EMBL" id="AP022642">
    <property type="protein sequence ID" value="BCA29667.1"/>
    <property type="molecule type" value="Genomic_DNA"/>
</dbReference>
<name>A0A679GSS8_9GAMM</name>
<dbReference type="Gene3D" id="3.90.550.10">
    <property type="entry name" value="Spore Coat Polysaccharide Biosynthesis Protein SpsA, Chain A"/>
    <property type="match status" value="1"/>
</dbReference>
<proteinExistence type="predicted"/>
<organism evidence="1 2">
    <name type="scientific">Metapseudomonas otitidis</name>
    <dbReference type="NCBI Taxonomy" id="319939"/>
    <lineage>
        <taxon>Bacteria</taxon>
        <taxon>Pseudomonadati</taxon>
        <taxon>Pseudomonadota</taxon>
        <taxon>Gammaproteobacteria</taxon>
        <taxon>Pseudomonadales</taxon>
        <taxon>Pseudomonadaceae</taxon>
        <taxon>Metapseudomonas</taxon>
    </lineage>
</organism>
<dbReference type="Pfam" id="PF13641">
    <property type="entry name" value="Glyco_tranf_2_3"/>
    <property type="match status" value="1"/>
</dbReference>
<dbReference type="GeneID" id="57398862"/>
<evidence type="ECO:0000313" key="1">
    <source>
        <dbReference type="EMBL" id="BCA29667.1"/>
    </source>
</evidence>
<dbReference type="RefSeq" id="WP_172434141.1">
    <property type="nucleotide sequence ID" value="NZ_AP022642.1"/>
</dbReference>
<accession>A0A679GSS8</accession>
<evidence type="ECO:0000313" key="2">
    <source>
        <dbReference type="Proteomes" id="UP000501237"/>
    </source>
</evidence>
<dbReference type="PANTHER" id="PTHR43179">
    <property type="entry name" value="RHAMNOSYLTRANSFERASE WBBL"/>
    <property type="match status" value="1"/>
</dbReference>